<dbReference type="RefSeq" id="XP_024888648.1">
    <property type="nucleotide sequence ID" value="XM_025032880.1"/>
</dbReference>
<comment type="subcellular location">
    <subcellularLocation>
        <location evidence="2">Endoplasmic reticulum membrane</location>
        <topology evidence="2">Multi-pass membrane protein</topology>
    </subcellularLocation>
    <subcellularLocation>
        <location evidence="1 17">Nucleus</location>
    </subcellularLocation>
</comment>
<evidence type="ECO:0000256" key="1">
    <source>
        <dbReference type="ARBA" id="ARBA00004123"/>
    </source>
</evidence>
<dbReference type="AlphaFoldDB" id="A0A6J1R3E0"/>
<evidence type="ECO:0000256" key="14">
    <source>
        <dbReference type="ARBA" id="ARBA00023136"/>
    </source>
</evidence>
<comment type="function">
    <text evidence="17">Component of the Mediator complex, a coactivator involved in the regulated transcription of nearly all RNA polymerase II-dependent genes. Mediator functions as a bridge to convey information from gene-specific regulatory proteins to the basal RNA polymerase II transcription machinery. Mediator is recruited to promoters by direct interactions with regulatory proteins and serves as a scaffold for the assembly of a functional preinitiation complex with RNA polymerase II and the general transcription factors.</text>
</comment>
<dbReference type="GO" id="GO:0016592">
    <property type="term" value="C:mediator complex"/>
    <property type="evidence" value="ECO:0007669"/>
    <property type="project" value="InterPro"/>
</dbReference>
<dbReference type="GO" id="GO:0003712">
    <property type="term" value="F:transcription coregulator activity"/>
    <property type="evidence" value="ECO:0007669"/>
    <property type="project" value="InterPro"/>
</dbReference>
<evidence type="ECO:0000313" key="19">
    <source>
        <dbReference type="Proteomes" id="UP000504618"/>
    </source>
</evidence>
<dbReference type="PANTHER" id="PTHR10556:SF28">
    <property type="entry name" value="VERY-LONG-CHAIN ENOYL-COA REDUCTASE"/>
    <property type="match status" value="1"/>
</dbReference>
<keyword evidence="13" id="KW-0443">Lipid metabolism</keyword>
<evidence type="ECO:0000256" key="13">
    <source>
        <dbReference type="ARBA" id="ARBA00023098"/>
    </source>
</evidence>
<evidence type="ECO:0000256" key="4">
    <source>
        <dbReference type="ARBA" id="ARBA00007742"/>
    </source>
</evidence>
<dbReference type="InterPro" id="IPR013921">
    <property type="entry name" value="Mediator_Med20"/>
</dbReference>
<comment type="similarity">
    <text evidence="5 17">Belongs to the Mediator complex subunit 20 family.</text>
</comment>
<dbReference type="InterPro" id="IPR001104">
    <property type="entry name" value="3-oxo-5_a-steroid_4-DH_C"/>
</dbReference>
<evidence type="ECO:0000256" key="15">
    <source>
        <dbReference type="ARBA" id="ARBA00023160"/>
    </source>
</evidence>
<dbReference type="Proteomes" id="UP000504618">
    <property type="component" value="Unplaced"/>
</dbReference>
<dbReference type="PROSITE" id="PS50244">
    <property type="entry name" value="S5A_REDUCTASE"/>
    <property type="match status" value="1"/>
</dbReference>
<keyword evidence="15" id="KW-0275">Fatty acid biosynthesis</keyword>
<name>A0A6J1R3E0_9HYME</name>
<keyword evidence="8" id="KW-0256">Endoplasmic reticulum</keyword>
<feature type="domain" description="Ubiquitin-like" evidence="18">
    <location>
        <begin position="221"/>
        <end position="291"/>
    </location>
</feature>
<evidence type="ECO:0000256" key="5">
    <source>
        <dbReference type="ARBA" id="ARBA00010743"/>
    </source>
</evidence>
<proteinExistence type="inferred from homology"/>
<evidence type="ECO:0000256" key="8">
    <source>
        <dbReference type="ARBA" id="ARBA00022824"/>
    </source>
</evidence>
<keyword evidence="16 17" id="KW-0539">Nucleus</keyword>
<evidence type="ECO:0000256" key="16">
    <source>
        <dbReference type="ARBA" id="ARBA00023242"/>
    </source>
</evidence>
<dbReference type="InterPro" id="IPR039357">
    <property type="entry name" value="SRD5A/TECR"/>
</dbReference>
<evidence type="ECO:0000256" key="17">
    <source>
        <dbReference type="RuleBase" id="RU364152"/>
    </source>
</evidence>
<dbReference type="PROSITE" id="PS50053">
    <property type="entry name" value="UBIQUITIN_2"/>
    <property type="match status" value="1"/>
</dbReference>
<comment type="pathway">
    <text evidence="3">Lipid metabolism; fatty acid biosynthesis.</text>
</comment>
<keyword evidence="10" id="KW-0521">NADP</keyword>
<evidence type="ECO:0000256" key="7">
    <source>
        <dbReference type="ARBA" id="ARBA00022692"/>
    </source>
</evidence>
<evidence type="ECO:0000256" key="12">
    <source>
        <dbReference type="ARBA" id="ARBA00023002"/>
    </source>
</evidence>
<keyword evidence="7" id="KW-0812">Transmembrane</keyword>
<gene>
    <name evidence="20" type="primary">LOC112465365</name>
    <name evidence="17" type="synonym">MED20</name>
</gene>
<dbReference type="InterPro" id="IPR000626">
    <property type="entry name" value="Ubiquitin-like_dom"/>
</dbReference>
<keyword evidence="17" id="KW-0805">Transcription regulation</keyword>
<dbReference type="CDD" id="cd01801">
    <property type="entry name" value="Ubl_TECR_like"/>
    <property type="match status" value="1"/>
</dbReference>
<dbReference type="GO" id="GO:0016627">
    <property type="term" value="F:oxidoreductase activity, acting on the CH-CH group of donors"/>
    <property type="evidence" value="ECO:0007669"/>
    <property type="project" value="InterPro"/>
</dbReference>
<evidence type="ECO:0000256" key="3">
    <source>
        <dbReference type="ARBA" id="ARBA00005194"/>
    </source>
</evidence>
<dbReference type="FunFam" id="3.10.20.90:FF:000131">
    <property type="entry name" value="trans-2,3-enoyl-CoA reductase-like"/>
    <property type="match status" value="1"/>
</dbReference>
<dbReference type="Pfam" id="PF21696">
    <property type="entry name" value="TECR_N"/>
    <property type="match status" value="1"/>
</dbReference>
<organism evidence="19 20">
    <name type="scientific">Temnothorax curvispinosus</name>
    <dbReference type="NCBI Taxonomy" id="300111"/>
    <lineage>
        <taxon>Eukaryota</taxon>
        <taxon>Metazoa</taxon>
        <taxon>Ecdysozoa</taxon>
        <taxon>Arthropoda</taxon>
        <taxon>Hexapoda</taxon>
        <taxon>Insecta</taxon>
        <taxon>Pterygota</taxon>
        <taxon>Neoptera</taxon>
        <taxon>Endopterygota</taxon>
        <taxon>Hymenoptera</taxon>
        <taxon>Apocrita</taxon>
        <taxon>Aculeata</taxon>
        <taxon>Formicoidea</taxon>
        <taxon>Formicidae</taxon>
        <taxon>Myrmicinae</taxon>
        <taxon>Temnothorax</taxon>
    </lineage>
</organism>
<dbReference type="Pfam" id="PF02544">
    <property type="entry name" value="Steroid_dh"/>
    <property type="match status" value="1"/>
</dbReference>
<dbReference type="GO" id="GO:0005789">
    <property type="term" value="C:endoplasmic reticulum membrane"/>
    <property type="evidence" value="ECO:0007669"/>
    <property type="project" value="UniProtKB-SubCell"/>
</dbReference>
<dbReference type="GO" id="GO:0042761">
    <property type="term" value="P:very long-chain fatty acid biosynthetic process"/>
    <property type="evidence" value="ECO:0007669"/>
    <property type="project" value="TreeGrafter"/>
</dbReference>
<evidence type="ECO:0000256" key="10">
    <source>
        <dbReference type="ARBA" id="ARBA00022857"/>
    </source>
</evidence>
<evidence type="ECO:0000259" key="18">
    <source>
        <dbReference type="PROSITE" id="PS50053"/>
    </source>
</evidence>
<dbReference type="Gene3D" id="3.10.20.90">
    <property type="entry name" value="Phosphatidylinositol 3-kinase Catalytic Subunit, Chain A, domain 1"/>
    <property type="match status" value="1"/>
</dbReference>
<keyword evidence="12" id="KW-0560">Oxidoreductase</keyword>
<evidence type="ECO:0000256" key="11">
    <source>
        <dbReference type="ARBA" id="ARBA00022989"/>
    </source>
</evidence>
<keyword evidence="6" id="KW-0444">Lipid biosynthesis</keyword>
<keyword evidence="17" id="KW-0804">Transcription</keyword>
<evidence type="ECO:0000256" key="2">
    <source>
        <dbReference type="ARBA" id="ARBA00004477"/>
    </source>
</evidence>
<keyword evidence="11" id="KW-1133">Transmembrane helix</keyword>
<dbReference type="PANTHER" id="PTHR10556">
    <property type="entry name" value="3-OXO-5-ALPHA-STEROID 4-DEHYDROGENASE"/>
    <property type="match status" value="1"/>
</dbReference>
<dbReference type="Pfam" id="PF08612">
    <property type="entry name" value="Med20"/>
    <property type="match status" value="1"/>
</dbReference>
<keyword evidence="17" id="KW-0010">Activator</keyword>
<sequence>MVMTEQQSPPMKLVTYTNSTHGETHVKTQAAARGKDVMRKAKRRPLRIIQSPIMAPNQAPNMDSDATHEASCCVTEKANLQPTNRVQRTVHVLHNSEQPASVFALLESGSKVVPLIADGLFDLLMLKMTNIYTSKKQTKIESKGPRFEIGDFCVKLGSVTMSQNFKGVLVEVEYRPCVVAASAWELIREFLQGFLGSAVSNQAPQYLQNRMNEIYQPMDTIQQYLEHFGQYRKATGVNPSTTIGEVKQQLYKLKKAPYVQRQSLRTEAKGKALSDSETIKSLSLKEGGKLYYKDLGPQIGWKTVFLLEYAGPLVVYLWLYQRPWLFYGHVNTSNFHYVTDWAAAAWTVHYAKRLLETVFVHRFSHATMPLRNLFKNCSYYWLFTMYVAYHTNHPLYTAPSALQIYIGAATFALCELGNLSIHLALRNLRPPGTTVRKVPMPTGNPFTALFNLVSCPNYTYEIGSWIGFTIMTSCLPAGLFAFAGAYQMTVWALGKHRAYKKEFSHYPKNRKAIIPFVL</sequence>
<reference evidence="20" key="1">
    <citation type="submission" date="2025-08" db="UniProtKB">
        <authorList>
            <consortium name="RefSeq"/>
        </authorList>
    </citation>
    <scope>IDENTIFICATION</scope>
    <source>
        <tissue evidence="20">Whole body</tissue>
    </source>
</reference>
<accession>A0A6J1R3E0</accession>
<dbReference type="GeneID" id="112465365"/>
<dbReference type="InterPro" id="IPR029071">
    <property type="entry name" value="Ubiquitin-like_domsf"/>
</dbReference>
<evidence type="ECO:0000256" key="9">
    <source>
        <dbReference type="ARBA" id="ARBA00022832"/>
    </source>
</evidence>
<keyword evidence="19" id="KW-1185">Reference proteome</keyword>
<comment type="subunit">
    <text evidence="17">Component of the Mediator complex.</text>
</comment>
<keyword evidence="9" id="KW-0276">Fatty acid metabolism</keyword>
<evidence type="ECO:0000313" key="20">
    <source>
        <dbReference type="RefSeq" id="XP_024888648.1"/>
    </source>
</evidence>
<dbReference type="GO" id="GO:0006357">
    <property type="term" value="P:regulation of transcription by RNA polymerase II"/>
    <property type="evidence" value="ECO:0007669"/>
    <property type="project" value="InterPro"/>
</dbReference>
<dbReference type="OrthoDB" id="540503at2759"/>
<protein>
    <recommendedName>
        <fullName evidence="17">Mediator of RNA polymerase II transcription subunit 20</fullName>
    </recommendedName>
    <alternativeName>
        <fullName evidence="17">Mediator complex subunit 20</fullName>
    </alternativeName>
</protein>
<dbReference type="InterPro" id="IPR049127">
    <property type="entry name" value="TECR-like_N"/>
</dbReference>
<keyword evidence="14" id="KW-0472">Membrane</keyword>
<evidence type="ECO:0000256" key="6">
    <source>
        <dbReference type="ARBA" id="ARBA00022516"/>
    </source>
</evidence>
<dbReference type="SUPFAM" id="SSF54236">
    <property type="entry name" value="Ubiquitin-like"/>
    <property type="match status" value="1"/>
</dbReference>
<comment type="similarity">
    <text evidence="4">Belongs to the steroid 5-alpha reductase family.</text>
</comment>